<evidence type="ECO:0000313" key="3">
    <source>
        <dbReference type="Proteomes" id="UP000295718"/>
    </source>
</evidence>
<evidence type="ECO:0000313" key="2">
    <source>
        <dbReference type="EMBL" id="TCL55244.1"/>
    </source>
</evidence>
<feature type="transmembrane region" description="Helical" evidence="1">
    <location>
        <begin position="57"/>
        <end position="78"/>
    </location>
</feature>
<dbReference type="Pfam" id="PF04020">
    <property type="entry name" value="Phage_holin_4_2"/>
    <property type="match status" value="1"/>
</dbReference>
<gene>
    <name evidence="2" type="ORF">EDD76_11684</name>
</gene>
<name>A0A4R1QW33_9FIRM</name>
<dbReference type="PANTHER" id="PTHR37309:SF1">
    <property type="entry name" value="SLR0284 PROTEIN"/>
    <property type="match status" value="1"/>
</dbReference>
<keyword evidence="1" id="KW-0812">Transmembrane</keyword>
<keyword evidence="3" id="KW-1185">Reference proteome</keyword>
<organism evidence="2 3">
    <name type="scientific">Kineothrix alysoides</name>
    <dbReference type="NCBI Taxonomy" id="1469948"/>
    <lineage>
        <taxon>Bacteria</taxon>
        <taxon>Bacillati</taxon>
        <taxon>Bacillota</taxon>
        <taxon>Clostridia</taxon>
        <taxon>Lachnospirales</taxon>
        <taxon>Lachnospiraceae</taxon>
        <taxon>Kineothrix</taxon>
    </lineage>
</organism>
<feature type="transmembrane region" description="Helical" evidence="1">
    <location>
        <begin position="85"/>
        <end position="103"/>
    </location>
</feature>
<keyword evidence="1" id="KW-0472">Membrane</keyword>
<reference evidence="2 3" key="1">
    <citation type="submission" date="2019-03" db="EMBL/GenBank/DDBJ databases">
        <title>Genomic Encyclopedia of Type Strains, Phase IV (KMG-IV): sequencing the most valuable type-strain genomes for metagenomic binning, comparative biology and taxonomic classification.</title>
        <authorList>
            <person name="Goeker M."/>
        </authorList>
    </citation>
    <scope>NUCLEOTIDE SEQUENCE [LARGE SCALE GENOMIC DNA]</scope>
    <source>
        <strain evidence="2 3">DSM 100556</strain>
    </source>
</reference>
<dbReference type="STRING" id="1469948.GCA_000732725_03439"/>
<dbReference type="EMBL" id="SLUO01000016">
    <property type="protein sequence ID" value="TCL55244.1"/>
    <property type="molecule type" value="Genomic_DNA"/>
</dbReference>
<proteinExistence type="predicted"/>
<dbReference type="Proteomes" id="UP000295718">
    <property type="component" value="Unassembled WGS sequence"/>
</dbReference>
<feature type="transmembrane region" description="Helical" evidence="1">
    <location>
        <begin position="30"/>
        <end position="51"/>
    </location>
</feature>
<dbReference type="AlphaFoldDB" id="A0A4R1QW33"/>
<evidence type="ECO:0000256" key="1">
    <source>
        <dbReference type="SAM" id="Phobius"/>
    </source>
</evidence>
<dbReference type="PANTHER" id="PTHR37309">
    <property type="entry name" value="SLR0284 PROTEIN"/>
    <property type="match status" value="1"/>
</dbReference>
<sequence length="141" mass="15796">MFGGGKVCKDTCTKVPDFERSMDIKMTKLLIKYISIILTIYLLSFVIHTIHISSTPALLIMGLVLLVINLILKPILLLITLPVNLLTLGLFSFIVNAWTIMIADHFVADISMGGFLNSLIAAVIIVIFHHLLRDMDREPNY</sequence>
<keyword evidence="1" id="KW-1133">Transmembrane helix</keyword>
<accession>A0A4R1QW33</accession>
<feature type="transmembrane region" description="Helical" evidence="1">
    <location>
        <begin position="115"/>
        <end position="132"/>
    </location>
</feature>
<protein>
    <submittedName>
        <fullName evidence="2">Putative membrane protein</fullName>
    </submittedName>
</protein>
<comment type="caution">
    <text evidence="2">The sequence shown here is derived from an EMBL/GenBank/DDBJ whole genome shotgun (WGS) entry which is preliminary data.</text>
</comment>
<dbReference type="InterPro" id="IPR007165">
    <property type="entry name" value="Phage_holin_4_2"/>
</dbReference>